<dbReference type="EMBL" id="MU005610">
    <property type="protein sequence ID" value="KAF2678671.1"/>
    <property type="molecule type" value="Genomic_DNA"/>
</dbReference>
<accession>A0A6G1IL48</accession>
<keyword evidence="3" id="KW-1185">Reference proteome</keyword>
<evidence type="ECO:0000313" key="2">
    <source>
        <dbReference type="EMBL" id="KAF2678671.1"/>
    </source>
</evidence>
<feature type="compositionally biased region" description="Polar residues" evidence="1">
    <location>
        <begin position="24"/>
        <end position="41"/>
    </location>
</feature>
<gene>
    <name evidence="2" type="ORF">K458DRAFT_422903</name>
</gene>
<reference evidence="2" key="1">
    <citation type="journal article" date="2020" name="Stud. Mycol.">
        <title>101 Dothideomycetes genomes: a test case for predicting lifestyles and emergence of pathogens.</title>
        <authorList>
            <person name="Haridas S."/>
            <person name="Albert R."/>
            <person name="Binder M."/>
            <person name="Bloem J."/>
            <person name="Labutti K."/>
            <person name="Salamov A."/>
            <person name="Andreopoulos B."/>
            <person name="Baker S."/>
            <person name="Barry K."/>
            <person name="Bills G."/>
            <person name="Bluhm B."/>
            <person name="Cannon C."/>
            <person name="Castanera R."/>
            <person name="Culley D."/>
            <person name="Daum C."/>
            <person name="Ezra D."/>
            <person name="Gonzalez J."/>
            <person name="Henrissat B."/>
            <person name="Kuo A."/>
            <person name="Liang C."/>
            <person name="Lipzen A."/>
            <person name="Lutzoni F."/>
            <person name="Magnuson J."/>
            <person name="Mondo S."/>
            <person name="Nolan M."/>
            <person name="Ohm R."/>
            <person name="Pangilinan J."/>
            <person name="Park H.-J."/>
            <person name="Ramirez L."/>
            <person name="Alfaro M."/>
            <person name="Sun H."/>
            <person name="Tritt A."/>
            <person name="Yoshinaga Y."/>
            <person name="Zwiers L.-H."/>
            <person name="Turgeon B."/>
            <person name="Goodwin S."/>
            <person name="Spatafora J."/>
            <person name="Crous P."/>
            <person name="Grigoriev I."/>
        </authorList>
    </citation>
    <scope>NUCLEOTIDE SEQUENCE</scope>
    <source>
        <strain evidence="2">CBS 122367</strain>
    </source>
</reference>
<sequence>MPSPTASPPSHHHSPRLPSRAESKISTAASDNRNLSQSAPRASNHPPPPRLIMPLTPSSQETPSCLVRAPRRFIVSTSVAR</sequence>
<proteinExistence type="predicted"/>
<feature type="non-terminal residue" evidence="2">
    <location>
        <position position="81"/>
    </location>
</feature>
<evidence type="ECO:0000256" key="1">
    <source>
        <dbReference type="SAM" id="MobiDB-lite"/>
    </source>
</evidence>
<organism evidence="2 3">
    <name type="scientific">Lentithecium fluviatile CBS 122367</name>
    <dbReference type="NCBI Taxonomy" id="1168545"/>
    <lineage>
        <taxon>Eukaryota</taxon>
        <taxon>Fungi</taxon>
        <taxon>Dikarya</taxon>
        <taxon>Ascomycota</taxon>
        <taxon>Pezizomycotina</taxon>
        <taxon>Dothideomycetes</taxon>
        <taxon>Pleosporomycetidae</taxon>
        <taxon>Pleosporales</taxon>
        <taxon>Massarineae</taxon>
        <taxon>Lentitheciaceae</taxon>
        <taxon>Lentithecium</taxon>
    </lineage>
</organism>
<feature type="region of interest" description="Disordered" evidence="1">
    <location>
        <begin position="1"/>
        <end position="64"/>
    </location>
</feature>
<dbReference type="Proteomes" id="UP000799291">
    <property type="component" value="Unassembled WGS sequence"/>
</dbReference>
<name>A0A6G1IL48_9PLEO</name>
<dbReference type="AlphaFoldDB" id="A0A6G1IL48"/>
<protein>
    <submittedName>
        <fullName evidence="2">Uncharacterized protein</fullName>
    </submittedName>
</protein>
<evidence type="ECO:0000313" key="3">
    <source>
        <dbReference type="Proteomes" id="UP000799291"/>
    </source>
</evidence>